<dbReference type="InterPro" id="IPR027417">
    <property type="entry name" value="P-loop_NTPase"/>
</dbReference>
<dbReference type="InterPro" id="IPR050352">
    <property type="entry name" value="ABCG_transporters"/>
</dbReference>
<keyword evidence="2" id="KW-0813">Transport</keyword>
<evidence type="ECO:0000256" key="3">
    <source>
        <dbReference type="ARBA" id="ARBA00022692"/>
    </source>
</evidence>
<comment type="subcellular location">
    <subcellularLocation>
        <location evidence="1">Membrane</location>
        <topology evidence="1">Multi-pass membrane protein</topology>
    </subcellularLocation>
</comment>
<dbReference type="Proteomes" id="UP000807469">
    <property type="component" value="Unassembled WGS sequence"/>
</dbReference>
<dbReference type="AlphaFoldDB" id="A0A9P6CSE8"/>
<comment type="caution">
    <text evidence="6">The sequence shown here is derived from an EMBL/GenBank/DDBJ whole genome shotgun (WGS) entry which is preliminary data.</text>
</comment>
<keyword evidence="7" id="KW-1185">Reference proteome</keyword>
<evidence type="ECO:0008006" key="8">
    <source>
        <dbReference type="Google" id="ProtNLM"/>
    </source>
</evidence>
<dbReference type="OrthoDB" id="66620at2759"/>
<dbReference type="EMBL" id="MU155789">
    <property type="protein sequence ID" value="KAF9470979.1"/>
    <property type="molecule type" value="Genomic_DNA"/>
</dbReference>
<dbReference type="GO" id="GO:0016020">
    <property type="term" value="C:membrane"/>
    <property type="evidence" value="ECO:0007669"/>
    <property type="project" value="UniProtKB-SubCell"/>
</dbReference>
<evidence type="ECO:0000313" key="7">
    <source>
        <dbReference type="Proteomes" id="UP000807469"/>
    </source>
</evidence>
<evidence type="ECO:0000313" key="6">
    <source>
        <dbReference type="EMBL" id="KAF9470979.1"/>
    </source>
</evidence>
<keyword evidence="3" id="KW-0812">Transmembrane</keyword>
<keyword evidence="4" id="KW-1133">Transmembrane helix</keyword>
<dbReference type="PANTHER" id="PTHR48041:SF2">
    <property type="entry name" value="ATP-DEPENDENT PERMEASE-RELATED"/>
    <property type="match status" value="1"/>
</dbReference>
<keyword evidence="5" id="KW-0472">Membrane</keyword>
<evidence type="ECO:0000256" key="1">
    <source>
        <dbReference type="ARBA" id="ARBA00004141"/>
    </source>
</evidence>
<accession>A0A9P6CSE8</accession>
<evidence type="ECO:0000256" key="5">
    <source>
        <dbReference type="ARBA" id="ARBA00023136"/>
    </source>
</evidence>
<dbReference type="GO" id="GO:0042626">
    <property type="term" value="F:ATPase-coupled transmembrane transporter activity"/>
    <property type="evidence" value="ECO:0007669"/>
    <property type="project" value="TreeGrafter"/>
</dbReference>
<organism evidence="6 7">
    <name type="scientific">Pholiota conissans</name>
    <dbReference type="NCBI Taxonomy" id="109636"/>
    <lineage>
        <taxon>Eukaryota</taxon>
        <taxon>Fungi</taxon>
        <taxon>Dikarya</taxon>
        <taxon>Basidiomycota</taxon>
        <taxon>Agaricomycotina</taxon>
        <taxon>Agaricomycetes</taxon>
        <taxon>Agaricomycetidae</taxon>
        <taxon>Agaricales</taxon>
        <taxon>Agaricineae</taxon>
        <taxon>Strophariaceae</taxon>
        <taxon>Pholiota</taxon>
    </lineage>
</organism>
<sequence>MDTFSQNHSDVQSVSRRRASALLASARTCVLPYISCIRKELEGRRGRLLSENQETKLMADHVPTSSYFSEIAYSPSSTSTSILSKVSRSIEPCQIMTIMGTLSASTTGKSTLLDILWWTRQSGEVSGTVLMNGREEDVIFKKVVGYVDRDSEDTLMSTLTVYGMALYSAILRLSREIDDEARKFRMLEMLAGLGIFGIKDAHWG</sequence>
<evidence type="ECO:0000256" key="2">
    <source>
        <dbReference type="ARBA" id="ARBA00022448"/>
    </source>
</evidence>
<dbReference type="SUPFAM" id="SSF52540">
    <property type="entry name" value="P-loop containing nucleoside triphosphate hydrolases"/>
    <property type="match status" value="1"/>
</dbReference>
<protein>
    <recommendedName>
        <fullName evidence="8">ABC transporter domain-containing protein</fullName>
    </recommendedName>
</protein>
<reference evidence="6" key="1">
    <citation type="submission" date="2020-11" db="EMBL/GenBank/DDBJ databases">
        <authorList>
            <consortium name="DOE Joint Genome Institute"/>
            <person name="Ahrendt S."/>
            <person name="Riley R."/>
            <person name="Andreopoulos W."/>
            <person name="Labutti K."/>
            <person name="Pangilinan J."/>
            <person name="Ruiz-Duenas F.J."/>
            <person name="Barrasa J.M."/>
            <person name="Sanchez-Garcia M."/>
            <person name="Camarero S."/>
            <person name="Miyauchi S."/>
            <person name="Serrano A."/>
            <person name="Linde D."/>
            <person name="Babiker R."/>
            <person name="Drula E."/>
            <person name="Ayuso-Fernandez I."/>
            <person name="Pacheco R."/>
            <person name="Padilla G."/>
            <person name="Ferreira P."/>
            <person name="Barriuso J."/>
            <person name="Kellner H."/>
            <person name="Castanera R."/>
            <person name="Alfaro M."/>
            <person name="Ramirez L."/>
            <person name="Pisabarro A.G."/>
            <person name="Kuo A."/>
            <person name="Tritt A."/>
            <person name="Lipzen A."/>
            <person name="He G."/>
            <person name="Yan M."/>
            <person name="Ng V."/>
            <person name="Cullen D."/>
            <person name="Martin F."/>
            <person name="Rosso M.-N."/>
            <person name="Henrissat B."/>
            <person name="Hibbett D."/>
            <person name="Martinez A.T."/>
            <person name="Grigoriev I.V."/>
        </authorList>
    </citation>
    <scope>NUCLEOTIDE SEQUENCE</scope>
    <source>
        <strain evidence="6">CIRM-BRFM 674</strain>
    </source>
</reference>
<evidence type="ECO:0000256" key="4">
    <source>
        <dbReference type="ARBA" id="ARBA00022989"/>
    </source>
</evidence>
<proteinExistence type="predicted"/>
<name>A0A9P6CSE8_9AGAR</name>
<dbReference type="PANTHER" id="PTHR48041">
    <property type="entry name" value="ABC TRANSPORTER G FAMILY MEMBER 28"/>
    <property type="match status" value="1"/>
</dbReference>
<dbReference type="Gene3D" id="3.40.50.300">
    <property type="entry name" value="P-loop containing nucleotide triphosphate hydrolases"/>
    <property type="match status" value="1"/>
</dbReference>
<gene>
    <name evidence="6" type="ORF">BDN70DRAFT_926299</name>
</gene>